<sequence length="622" mass="67717">MSNRRTYLATPSKSIVRGGYRSRTALDRFSAKGVLATRGRRCRRHSHVVNRYAPRATLESDAKVADDIAEAARPTEEFSIGNMWTRKGNLLVVNGTLDLVGRQGSIIELDGGARAIFLWERAALYYAYLLPGSPEPVPGAEAFLSETRWSMDVGEGLAGKTVDMLGRVIGETLEGKTESQTIFNAGPAQNDLQTIRRSLLTGVTAIDSLAPMGMGQNMLIIGHERTGKTSLAVNSVLAQRDTDVKVVYAALDGNGEEVQEMLRAGGAMEYATVVVPDYEGAHQPEPEEEAARQLIAASTAVAIGEHIRKEGGEVLVVLDSLSGYQNVWKYVCEKMLDAGGGLNVFQGADDSAMRQFYSALFQRVGKYNRENGGGSLSMMMVLPTHPPPAAEDRDFELSDFEGEMVNDYTRNRLRLLADKGVKITREVLAKLDIPAPGTRTVETLAWIQDTDALVSLSDGHIVLDAKEFEAGRRPAVDPSNSLTRVGIGSGAVQGRAFAPVIQKVTPRLRLDIAQMIQDRDQVAGESQARRITAWMAVMTQPYGEVRTLAQQAIGLYAVARGNLDSTAGASGVSGVEKTIRELWEFCEAEIPAVVREINDTQDIQDESMDMLGETIDRFMKSS</sequence>
<dbReference type="GO" id="GO:0045259">
    <property type="term" value="C:proton-transporting ATP synthase complex"/>
    <property type="evidence" value="ECO:0007669"/>
    <property type="project" value="InterPro"/>
</dbReference>
<protein>
    <recommendedName>
        <fullName evidence="2">ATPase F1/V1/A1 complex alpha/beta subunit nucleotide-binding domain-containing protein</fullName>
    </recommendedName>
</protein>
<evidence type="ECO:0000259" key="2">
    <source>
        <dbReference type="Pfam" id="PF00006"/>
    </source>
</evidence>
<comment type="similarity">
    <text evidence="1">Belongs to the ATPase alpha/beta chains family.</text>
</comment>
<dbReference type="SUPFAM" id="SSF47917">
    <property type="entry name" value="C-terminal domain of alpha and beta subunits of F1 ATP synthase"/>
    <property type="match status" value="1"/>
</dbReference>
<name>A0A7S3ZG94_9EUKA</name>
<dbReference type="InterPro" id="IPR027417">
    <property type="entry name" value="P-loop_NTPase"/>
</dbReference>
<dbReference type="InterPro" id="IPR005294">
    <property type="entry name" value="ATP_synth_F1_asu"/>
</dbReference>
<dbReference type="InterPro" id="IPR038376">
    <property type="entry name" value="ATP_synth_asu_C_sf"/>
</dbReference>
<evidence type="ECO:0000256" key="1">
    <source>
        <dbReference type="ARBA" id="ARBA00008936"/>
    </source>
</evidence>
<dbReference type="EMBL" id="HBIV01049096">
    <property type="protein sequence ID" value="CAE0682284.1"/>
    <property type="molecule type" value="Transcribed_RNA"/>
</dbReference>
<organism evidence="3">
    <name type="scientific">Lotharella globosa</name>
    <dbReference type="NCBI Taxonomy" id="91324"/>
    <lineage>
        <taxon>Eukaryota</taxon>
        <taxon>Sar</taxon>
        <taxon>Rhizaria</taxon>
        <taxon>Cercozoa</taxon>
        <taxon>Chlorarachniophyceae</taxon>
        <taxon>Lotharella</taxon>
    </lineage>
</organism>
<accession>A0A7S3ZG94</accession>
<dbReference type="PANTHER" id="PTHR48082">
    <property type="entry name" value="ATP SYNTHASE SUBUNIT ALPHA, MITOCHONDRIAL"/>
    <property type="match status" value="1"/>
</dbReference>
<dbReference type="PANTHER" id="PTHR48082:SF2">
    <property type="entry name" value="ATP SYNTHASE SUBUNIT ALPHA, MITOCHONDRIAL"/>
    <property type="match status" value="1"/>
</dbReference>
<dbReference type="SUPFAM" id="SSF52540">
    <property type="entry name" value="P-loop containing nucleoside triphosphate hydrolases"/>
    <property type="match status" value="1"/>
</dbReference>
<dbReference type="Gene3D" id="1.20.150.20">
    <property type="entry name" value="ATP synthase alpha/beta chain, C-terminal domain"/>
    <property type="match status" value="1"/>
</dbReference>
<dbReference type="AlphaFoldDB" id="A0A7S3ZG94"/>
<proteinExistence type="inferred from homology"/>
<feature type="domain" description="ATPase F1/V1/A1 complex alpha/beta subunit nucleotide-binding" evidence="2">
    <location>
        <begin position="202"/>
        <end position="381"/>
    </location>
</feature>
<dbReference type="GO" id="GO:0043531">
    <property type="term" value="F:ADP binding"/>
    <property type="evidence" value="ECO:0007669"/>
    <property type="project" value="TreeGrafter"/>
</dbReference>
<gene>
    <name evidence="3" type="ORF">LGLO00237_LOCUS34072</name>
</gene>
<dbReference type="Pfam" id="PF00006">
    <property type="entry name" value="ATP-synt_ab"/>
    <property type="match status" value="1"/>
</dbReference>
<dbReference type="InterPro" id="IPR000194">
    <property type="entry name" value="ATPase_F1/V1/A1_a/bsu_nucl-bd"/>
</dbReference>
<dbReference type="GO" id="GO:0005524">
    <property type="term" value="F:ATP binding"/>
    <property type="evidence" value="ECO:0007669"/>
    <property type="project" value="InterPro"/>
</dbReference>
<dbReference type="GO" id="GO:0046933">
    <property type="term" value="F:proton-transporting ATP synthase activity, rotational mechanism"/>
    <property type="evidence" value="ECO:0007669"/>
    <property type="project" value="InterPro"/>
</dbReference>
<reference evidence="3" key="1">
    <citation type="submission" date="2021-01" db="EMBL/GenBank/DDBJ databases">
        <authorList>
            <person name="Corre E."/>
            <person name="Pelletier E."/>
            <person name="Niang G."/>
            <person name="Scheremetjew M."/>
            <person name="Finn R."/>
            <person name="Kale V."/>
            <person name="Holt S."/>
            <person name="Cochrane G."/>
            <person name="Meng A."/>
            <person name="Brown T."/>
            <person name="Cohen L."/>
        </authorList>
    </citation>
    <scope>NUCLEOTIDE SEQUENCE</scope>
    <source>
        <strain evidence="3">CCCM811</strain>
    </source>
</reference>
<evidence type="ECO:0000313" key="3">
    <source>
        <dbReference type="EMBL" id="CAE0682284.1"/>
    </source>
</evidence>
<dbReference type="Gene3D" id="3.40.50.300">
    <property type="entry name" value="P-loop containing nucleotide triphosphate hydrolases"/>
    <property type="match status" value="1"/>
</dbReference>